<dbReference type="PROSITE" id="PS51257">
    <property type="entry name" value="PROKAR_LIPOPROTEIN"/>
    <property type="match status" value="1"/>
</dbReference>
<organism evidence="3 4">
    <name type="scientific">Candidatus Eubacterium faecale</name>
    <dbReference type="NCBI Taxonomy" id="2838568"/>
    <lineage>
        <taxon>Bacteria</taxon>
        <taxon>Bacillati</taxon>
        <taxon>Bacillota</taxon>
        <taxon>Clostridia</taxon>
        <taxon>Eubacteriales</taxon>
        <taxon>Eubacteriaceae</taxon>
        <taxon>Eubacterium</taxon>
    </lineage>
</organism>
<reference evidence="3" key="1">
    <citation type="journal article" date="2021" name="PeerJ">
        <title>Extensive microbial diversity within the chicken gut microbiome revealed by metagenomics and culture.</title>
        <authorList>
            <person name="Gilroy R."/>
            <person name="Ravi A."/>
            <person name="Getino M."/>
            <person name="Pursley I."/>
            <person name="Horton D.L."/>
            <person name="Alikhan N.F."/>
            <person name="Baker D."/>
            <person name="Gharbi K."/>
            <person name="Hall N."/>
            <person name="Watson M."/>
            <person name="Adriaenssens E.M."/>
            <person name="Foster-Nyarko E."/>
            <person name="Jarju S."/>
            <person name="Secka A."/>
            <person name="Antonio M."/>
            <person name="Oren A."/>
            <person name="Chaudhuri R.R."/>
            <person name="La Ragione R."/>
            <person name="Hildebrand F."/>
            <person name="Pallen M.J."/>
        </authorList>
    </citation>
    <scope>NUCLEOTIDE SEQUENCE</scope>
    <source>
        <strain evidence="3">CHK188-16595</strain>
    </source>
</reference>
<dbReference type="CDD" id="cd14852">
    <property type="entry name" value="LD-carboxypeptidase"/>
    <property type="match status" value="1"/>
</dbReference>
<dbReference type="SUPFAM" id="SSF55166">
    <property type="entry name" value="Hedgehog/DD-peptidase"/>
    <property type="match status" value="1"/>
</dbReference>
<feature type="signal peptide" evidence="1">
    <location>
        <begin position="1"/>
        <end position="20"/>
    </location>
</feature>
<dbReference type="AlphaFoldDB" id="A0A9D2MKI6"/>
<dbReference type="InterPro" id="IPR003709">
    <property type="entry name" value="VanY-like_core_dom"/>
</dbReference>
<dbReference type="GO" id="GO:0008233">
    <property type="term" value="F:peptidase activity"/>
    <property type="evidence" value="ECO:0007669"/>
    <property type="project" value="InterPro"/>
</dbReference>
<accession>A0A9D2MKI6</accession>
<evidence type="ECO:0000256" key="1">
    <source>
        <dbReference type="SAM" id="SignalP"/>
    </source>
</evidence>
<dbReference type="GO" id="GO:0006508">
    <property type="term" value="P:proteolysis"/>
    <property type="evidence" value="ECO:0007669"/>
    <property type="project" value="InterPro"/>
</dbReference>
<proteinExistence type="predicted"/>
<evidence type="ECO:0000259" key="2">
    <source>
        <dbReference type="Pfam" id="PF02557"/>
    </source>
</evidence>
<dbReference type="PANTHER" id="PTHR34385:SF1">
    <property type="entry name" value="PEPTIDOGLYCAN L-ALANYL-D-GLUTAMATE ENDOPEPTIDASE CWLK"/>
    <property type="match status" value="1"/>
</dbReference>
<dbReference type="InterPro" id="IPR058193">
    <property type="entry name" value="VanY/YodJ_core_dom"/>
</dbReference>
<dbReference type="InterPro" id="IPR009045">
    <property type="entry name" value="Zn_M74/Hedgehog-like"/>
</dbReference>
<dbReference type="PANTHER" id="PTHR34385">
    <property type="entry name" value="D-ALANYL-D-ALANINE CARBOXYPEPTIDASE"/>
    <property type="match status" value="1"/>
</dbReference>
<gene>
    <name evidence="3" type="ORF">IAA37_08620</name>
</gene>
<keyword evidence="1" id="KW-0732">Signal</keyword>
<evidence type="ECO:0000313" key="4">
    <source>
        <dbReference type="Proteomes" id="UP000823877"/>
    </source>
</evidence>
<dbReference type="Pfam" id="PF02557">
    <property type="entry name" value="VanY"/>
    <property type="match status" value="1"/>
</dbReference>
<dbReference type="Proteomes" id="UP000823877">
    <property type="component" value="Unassembled WGS sequence"/>
</dbReference>
<protein>
    <submittedName>
        <fullName evidence="3">M15 family metallopeptidase</fullName>
    </submittedName>
</protein>
<evidence type="ECO:0000313" key="3">
    <source>
        <dbReference type="EMBL" id="HJB75714.1"/>
    </source>
</evidence>
<dbReference type="Gene3D" id="3.30.1380.10">
    <property type="match status" value="1"/>
</dbReference>
<reference evidence="3" key="2">
    <citation type="submission" date="2021-04" db="EMBL/GenBank/DDBJ databases">
        <authorList>
            <person name="Gilroy R."/>
        </authorList>
    </citation>
    <scope>NUCLEOTIDE SEQUENCE</scope>
    <source>
        <strain evidence="3">CHK188-16595</strain>
    </source>
</reference>
<dbReference type="EMBL" id="DWXN01000013">
    <property type="protein sequence ID" value="HJB75714.1"/>
    <property type="molecule type" value="Genomic_DNA"/>
</dbReference>
<name>A0A9D2MKI6_9FIRM</name>
<feature type="domain" description="D-alanyl-D-alanine carboxypeptidase-like core" evidence="2">
    <location>
        <begin position="75"/>
        <end position="205"/>
    </location>
</feature>
<feature type="chain" id="PRO_5039106823" evidence="1">
    <location>
        <begin position="21"/>
        <end position="225"/>
    </location>
</feature>
<comment type="caution">
    <text evidence="3">The sequence shown here is derived from an EMBL/GenBank/DDBJ whole genome shotgun (WGS) entry which is preliminary data.</text>
</comment>
<sequence>MKSKFKILIGSLCVCIAAFACVWAFTAGGLDFSSSGKIVFTQKADTPELTLVNADHSVPRGWSVELTTLSNGEQVASLIYPDLQEMFDDMRAQGIYPFVRAGYRSRETQEQVLEDRIASYQSEGYSKSRARELALETVAEPGTSEHELGLAVDINADDDRSTGDEVYAWLAENAYKYGFIQRYPEDKTEITGIDHEPWHYRYVGKSAAGEIYHSGECLEEYLGEN</sequence>
<dbReference type="InterPro" id="IPR052179">
    <property type="entry name" value="DD-CPase-like"/>
</dbReference>